<comment type="caution">
    <text evidence="5">The sequence shown here is derived from an EMBL/GenBank/DDBJ whole genome shotgun (WGS) entry which is preliminary data.</text>
</comment>
<feature type="region of interest" description="Disordered" evidence="4">
    <location>
        <begin position="970"/>
        <end position="1075"/>
    </location>
</feature>
<gene>
    <name evidence="5" type="ORF">CVT26_008161</name>
</gene>
<dbReference type="AlphaFoldDB" id="A0A409XX48"/>
<dbReference type="OrthoDB" id="343875at2759"/>
<sequence>MDDTSLPGRTIDIELGGQEVISIDLENLDPNPDDVLDLLKDGQCTIYVWTKLAAEYWRRGYLEAAERIALTAIESFQANDSAASLGPIYPLLANLQVARARRAPKLVLQDAREDDMTREKPKEDYYREAAQYLNTGERIGAESGEGVSVTLTFLTRGIQQLATRSMDDAMRSFEGVLAEKPTNVVALLGKARILYARRNFKEALRLFQDVLRYNPSCIPDPRIGIGLCLWAMDHKERARENPSEWSAQLLLGLDLINTSKGDGISEEKKVKSYAAGTKMIEKAFQANNRSAAAANALFEFFLKKGNHSRALKLAERTIQFADTLTILTEGYLRAGRVSHASGSLAQAMKFYNSAVEGQPKNVIGAIGMAQMQMLNDEMAAAIHTLDILLQPPNPQRSLEATVMLASLRAYPRPGVSSSDFAQEKIRARELFDRVAKSLDLEDSRSRGQSKLSRGIADDIEMHLEIASLWQEESLERMGKALKDALRISQASGNVDPRLINNAGVLYYLEGNLGEARSSYETALTNAGSLSSDIAEGLSTTALYNLARVYEDVGEENTAKDAYDKLLSRHPEYIDAKIRQAQMLTNLNRANDAHDLLKQALASQGSNLNLRAFYTYFLIHSNSHKVAKEFVFATLKDHDKHDVYSLCAAAWIHYHQSRESRDSSPKGIEERKRGFQRAAEFYEKALQLDPLCAFAAQGLAIITAEDALGAMGGVFSRINAYEESTKRIQNSREALDIFAKVRESINDGSVYSNIGHCYYARDEYDRAIESYETASTKFYSGHNVSVLLCLCRSWYAKAMKDQSFPAMKNALKYAQAALHIHPNDKAILYNIAMIQQKSAELLFSINVAKRSLQDLQKAIDSAAHAQKLFASLAADKSAVIPYDRDIADNRRKYGDGLLRRAEEHLANQRQHEAETQSRIEAARQKRQQEKERQDALERERLEALRLEAEKLAEERRLAREQALEWIREVKMDSDEEREKERKPRKAKKPKSEAPSGDEAETKEKKKRRGKLKKSGSEQGDEEPGMFSEEEEVEKPAKKRIAKKRVVRDDDDEDIAGPRKKQFKSKEMLSDTDDEMS</sequence>
<dbReference type="InterPro" id="IPR011990">
    <property type="entry name" value="TPR-like_helical_dom_sf"/>
</dbReference>
<proteinExistence type="predicted"/>
<dbReference type="Gene3D" id="1.25.40.10">
    <property type="entry name" value="Tetratricopeptide repeat domain"/>
    <property type="match status" value="4"/>
</dbReference>
<dbReference type="InterPro" id="IPR031101">
    <property type="entry name" value="Ctr9"/>
</dbReference>
<dbReference type="STRING" id="231916.A0A409XX48"/>
<dbReference type="PROSITE" id="PS50005">
    <property type="entry name" value="TPR"/>
    <property type="match status" value="4"/>
</dbReference>
<dbReference type="InParanoid" id="A0A409XX48"/>
<feature type="compositionally biased region" description="Basic residues" evidence="4">
    <location>
        <begin position="1003"/>
        <end position="1012"/>
    </location>
</feature>
<dbReference type="GO" id="GO:0006355">
    <property type="term" value="P:regulation of DNA-templated transcription"/>
    <property type="evidence" value="ECO:0007669"/>
    <property type="project" value="InterPro"/>
</dbReference>
<feature type="compositionally biased region" description="Basic residues" evidence="4">
    <location>
        <begin position="1035"/>
        <end position="1044"/>
    </location>
</feature>
<feature type="compositionally biased region" description="Acidic residues" evidence="4">
    <location>
        <begin position="1017"/>
        <end position="1031"/>
    </location>
</feature>
<evidence type="ECO:0000256" key="2">
    <source>
        <dbReference type="ARBA" id="ARBA00022803"/>
    </source>
</evidence>
<evidence type="ECO:0000256" key="3">
    <source>
        <dbReference type="PROSITE-ProRule" id="PRU00339"/>
    </source>
</evidence>
<dbReference type="SMART" id="SM00028">
    <property type="entry name" value="TPR"/>
    <property type="match status" value="10"/>
</dbReference>
<evidence type="ECO:0000313" key="6">
    <source>
        <dbReference type="Proteomes" id="UP000284706"/>
    </source>
</evidence>
<feature type="repeat" description="TPR" evidence="3">
    <location>
        <begin position="184"/>
        <end position="217"/>
    </location>
</feature>
<keyword evidence="2 3" id="KW-0802">TPR repeat</keyword>
<feature type="repeat" description="TPR" evidence="3">
    <location>
        <begin position="539"/>
        <end position="572"/>
    </location>
</feature>
<feature type="compositionally biased region" description="Basic and acidic residues" evidence="4">
    <location>
        <begin position="970"/>
        <end position="980"/>
    </location>
</feature>
<dbReference type="Pfam" id="PF13174">
    <property type="entry name" value="TPR_6"/>
    <property type="match status" value="1"/>
</dbReference>
<keyword evidence="1" id="KW-0677">Repeat</keyword>
<dbReference type="Pfam" id="PF13176">
    <property type="entry name" value="TPR_7"/>
    <property type="match status" value="1"/>
</dbReference>
<evidence type="ECO:0000256" key="1">
    <source>
        <dbReference type="ARBA" id="ARBA00022737"/>
    </source>
</evidence>
<dbReference type="GO" id="GO:0006368">
    <property type="term" value="P:transcription elongation by RNA polymerase II"/>
    <property type="evidence" value="ECO:0007669"/>
    <property type="project" value="TreeGrafter"/>
</dbReference>
<reference evidence="5 6" key="1">
    <citation type="journal article" date="2018" name="Evol. Lett.">
        <title>Horizontal gene cluster transfer increased hallucinogenic mushroom diversity.</title>
        <authorList>
            <person name="Reynolds H.T."/>
            <person name="Vijayakumar V."/>
            <person name="Gluck-Thaler E."/>
            <person name="Korotkin H.B."/>
            <person name="Matheny P.B."/>
            <person name="Slot J.C."/>
        </authorList>
    </citation>
    <scope>NUCLEOTIDE SEQUENCE [LARGE SCALE GENOMIC DNA]</scope>
    <source>
        <strain evidence="5 6">SRW20</strain>
    </source>
</reference>
<dbReference type="GO" id="GO:0000993">
    <property type="term" value="F:RNA polymerase II complex binding"/>
    <property type="evidence" value="ECO:0007669"/>
    <property type="project" value="TreeGrafter"/>
</dbReference>
<name>A0A409XX48_9AGAR</name>
<dbReference type="EMBL" id="NHYE01001429">
    <property type="protein sequence ID" value="PPQ95316.1"/>
    <property type="molecule type" value="Genomic_DNA"/>
</dbReference>
<evidence type="ECO:0000313" key="5">
    <source>
        <dbReference type="EMBL" id="PPQ95316.1"/>
    </source>
</evidence>
<dbReference type="Pfam" id="PF14559">
    <property type="entry name" value="TPR_19"/>
    <property type="match status" value="1"/>
</dbReference>
<evidence type="ECO:0000256" key="4">
    <source>
        <dbReference type="SAM" id="MobiDB-lite"/>
    </source>
</evidence>
<feature type="repeat" description="TPR" evidence="3">
    <location>
        <begin position="747"/>
        <end position="780"/>
    </location>
</feature>
<keyword evidence="6" id="KW-1185">Reference proteome</keyword>
<dbReference type="PANTHER" id="PTHR14027:SF2">
    <property type="entry name" value="RNA POLYMERASE-ASSOCIATED PROTEIN CTR9 HOMOLOG"/>
    <property type="match status" value="1"/>
</dbReference>
<accession>A0A409XX48</accession>
<feature type="repeat" description="TPR" evidence="3">
    <location>
        <begin position="328"/>
        <end position="361"/>
    </location>
</feature>
<dbReference type="SUPFAM" id="SSF48452">
    <property type="entry name" value="TPR-like"/>
    <property type="match status" value="3"/>
</dbReference>
<dbReference type="Proteomes" id="UP000284706">
    <property type="component" value="Unassembled WGS sequence"/>
</dbReference>
<dbReference type="GO" id="GO:0016593">
    <property type="term" value="C:Cdc73/Paf1 complex"/>
    <property type="evidence" value="ECO:0007669"/>
    <property type="project" value="TreeGrafter"/>
</dbReference>
<dbReference type="PANTHER" id="PTHR14027">
    <property type="entry name" value="RNA POLYMERASE-ASSOCIATED PROTEIN CTR9"/>
    <property type="match status" value="1"/>
</dbReference>
<organism evidence="5 6">
    <name type="scientific">Gymnopilus dilepis</name>
    <dbReference type="NCBI Taxonomy" id="231916"/>
    <lineage>
        <taxon>Eukaryota</taxon>
        <taxon>Fungi</taxon>
        <taxon>Dikarya</taxon>
        <taxon>Basidiomycota</taxon>
        <taxon>Agaricomycotina</taxon>
        <taxon>Agaricomycetes</taxon>
        <taxon>Agaricomycetidae</taxon>
        <taxon>Agaricales</taxon>
        <taxon>Agaricineae</taxon>
        <taxon>Hymenogastraceae</taxon>
        <taxon>Gymnopilus</taxon>
    </lineage>
</organism>
<dbReference type="FunCoup" id="A0A409XX48">
    <property type="interactions" value="480"/>
</dbReference>
<feature type="region of interest" description="Disordered" evidence="4">
    <location>
        <begin position="904"/>
        <end position="933"/>
    </location>
</feature>
<dbReference type="InterPro" id="IPR019734">
    <property type="entry name" value="TPR_rpt"/>
</dbReference>
<protein>
    <submittedName>
        <fullName evidence="5">Uncharacterized protein</fullName>
    </submittedName>
</protein>